<dbReference type="Proteomes" id="UP000314294">
    <property type="component" value="Unassembled WGS sequence"/>
</dbReference>
<feature type="compositionally biased region" description="Pro residues" evidence="5">
    <location>
        <begin position="260"/>
        <end position="284"/>
    </location>
</feature>
<evidence type="ECO:0000256" key="4">
    <source>
        <dbReference type="ARBA" id="ARBA00023136"/>
    </source>
</evidence>
<keyword evidence="8" id="KW-1185">Reference proteome</keyword>
<keyword evidence="2 6" id="KW-0812">Transmembrane</keyword>
<dbReference type="OrthoDB" id="7933078at2759"/>
<gene>
    <name evidence="7" type="primary">Tmbim1</name>
    <name evidence="7" type="ORF">EYF80_001049</name>
</gene>
<keyword evidence="4 6" id="KW-0472">Membrane</keyword>
<evidence type="ECO:0000256" key="5">
    <source>
        <dbReference type="SAM" id="MobiDB-lite"/>
    </source>
</evidence>
<evidence type="ECO:0000313" key="7">
    <source>
        <dbReference type="EMBL" id="TNN88717.1"/>
    </source>
</evidence>
<keyword evidence="3 6" id="KW-1133">Transmembrane helix</keyword>
<feature type="transmembrane region" description="Helical" evidence="6">
    <location>
        <begin position="364"/>
        <end position="387"/>
    </location>
</feature>
<feature type="compositionally biased region" description="Basic and acidic residues" evidence="5">
    <location>
        <begin position="158"/>
        <end position="172"/>
    </location>
</feature>
<reference evidence="7 8" key="1">
    <citation type="submission" date="2019-03" db="EMBL/GenBank/DDBJ databases">
        <title>First draft genome of Liparis tanakae, snailfish: a comprehensive survey of snailfish specific genes.</title>
        <authorList>
            <person name="Kim W."/>
            <person name="Song I."/>
            <person name="Jeong J.-H."/>
            <person name="Kim D."/>
            <person name="Kim S."/>
            <person name="Ryu S."/>
            <person name="Song J.Y."/>
            <person name="Lee S.K."/>
        </authorList>
    </citation>
    <scope>NUCLEOTIDE SEQUENCE [LARGE SCALE GENOMIC DNA]</scope>
    <source>
        <tissue evidence="7">Muscle</tissue>
    </source>
</reference>
<name>A0A4Z2JFG6_9TELE</name>
<dbReference type="InterPro" id="IPR006214">
    <property type="entry name" value="Bax_inhibitor_1-related"/>
</dbReference>
<dbReference type="EMBL" id="SRLO01000004">
    <property type="protein sequence ID" value="TNN88717.1"/>
    <property type="molecule type" value="Genomic_DNA"/>
</dbReference>
<accession>A0A4Z2JFG6</accession>
<dbReference type="GO" id="GO:2001234">
    <property type="term" value="P:negative regulation of apoptotic signaling pathway"/>
    <property type="evidence" value="ECO:0007669"/>
    <property type="project" value="TreeGrafter"/>
</dbReference>
<protein>
    <submittedName>
        <fullName evidence="7">Protein lifeguard 3</fullName>
    </submittedName>
</protein>
<evidence type="ECO:0000256" key="1">
    <source>
        <dbReference type="ARBA" id="ARBA00004141"/>
    </source>
</evidence>
<proteinExistence type="predicted"/>
<feature type="region of interest" description="Disordered" evidence="5">
    <location>
        <begin position="236"/>
        <end position="300"/>
    </location>
</feature>
<feature type="region of interest" description="Disordered" evidence="5">
    <location>
        <begin position="148"/>
        <end position="182"/>
    </location>
</feature>
<comment type="subcellular location">
    <subcellularLocation>
        <location evidence="1">Membrane</location>
        <topology evidence="1">Multi-pass membrane protein</topology>
    </subcellularLocation>
</comment>
<evidence type="ECO:0000256" key="2">
    <source>
        <dbReference type="ARBA" id="ARBA00022692"/>
    </source>
</evidence>
<evidence type="ECO:0000313" key="8">
    <source>
        <dbReference type="Proteomes" id="UP000314294"/>
    </source>
</evidence>
<dbReference type="AlphaFoldDB" id="A0A4Z2JFG6"/>
<dbReference type="GO" id="GO:0005794">
    <property type="term" value="C:Golgi apparatus"/>
    <property type="evidence" value="ECO:0007669"/>
    <property type="project" value="TreeGrafter"/>
</dbReference>
<dbReference type="PANTHER" id="PTHR23291:SF35">
    <property type="entry name" value="PROTEIN LIFEGUARD 3"/>
    <property type="match status" value="1"/>
</dbReference>
<dbReference type="PANTHER" id="PTHR23291">
    <property type="entry name" value="BAX INHIBITOR-RELATED"/>
    <property type="match status" value="1"/>
</dbReference>
<dbReference type="GO" id="GO:0005783">
    <property type="term" value="C:endoplasmic reticulum"/>
    <property type="evidence" value="ECO:0007669"/>
    <property type="project" value="TreeGrafter"/>
</dbReference>
<organism evidence="7 8">
    <name type="scientific">Liparis tanakae</name>
    <name type="common">Tanaka's snailfish</name>
    <dbReference type="NCBI Taxonomy" id="230148"/>
    <lineage>
        <taxon>Eukaryota</taxon>
        <taxon>Metazoa</taxon>
        <taxon>Chordata</taxon>
        <taxon>Craniata</taxon>
        <taxon>Vertebrata</taxon>
        <taxon>Euteleostomi</taxon>
        <taxon>Actinopterygii</taxon>
        <taxon>Neopterygii</taxon>
        <taxon>Teleostei</taxon>
        <taxon>Neoteleostei</taxon>
        <taxon>Acanthomorphata</taxon>
        <taxon>Eupercaria</taxon>
        <taxon>Perciformes</taxon>
        <taxon>Cottioidei</taxon>
        <taxon>Cottales</taxon>
        <taxon>Liparidae</taxon>
        <taxon>Liparis</taxon>
    </lineage>
</organism>
<evidence type="ECO:0000256" key="3">
    <source>
        <dbReference type="ARBA" id="ARBA00022989"/>
    </source>
</evidence>
<evidence type="ECO:0000256" key="6">
    <source>
        <dbReference type="SAM" id="Phobius"/>
    </source>
</evidence>
<sequence>MNTFNSSVAPRRSARRRFKNVPLARTGELFPPSSSRPPGWTLSPVEEVFALAQLLQHPRSELGPVFILELLDAQRQVQIRRVAAQERIVLPLFPDGGGTLATGSKEAALLKMDVRLLAPAATLNHQTLAQRVTVALPQTERLTHALEAGDKPFFPDSPHPERNTRSPEKRLEGASTTWLSRRNGKNVVSRACDHRGGDTIRCCRGRSGRTHAIRNSGFSVRAITLHNSFLQRKIMTSKTDNPPPYDDALHHPKYGNYPHQPQPGSPLPPPPSYSPSPGMDPGPPGYWGQQGVNPPAGMRAASGYSASGMVTTIPTLSAGVSPSNQGSEEMTQDLGEMEDLLSTQWESTSVRHAFIRKVDFTSCGGILCIASVALMIIGIVTAVVLSFQYRPFSCPSTGPMAAYALRRNRSPRLYSVYNTQLLIGNRESAISPEEYVYGALSLYIDIVHIFLFILQSVSPSTASASSEVAHGVSRLGSRGNMEVCRMLWRPRNSSPDALTNLVMDGPVGQQLSIVDSLGSRQDLLAPHEHVI</sequence>
<comment type="caution">
    <text evidence="7">The sequence shown here is derived from an EMBL/GenBank/DDBJ whole genome shotgun (WGS) entry which is preliminary data.</text>
</comment>
<dbReference type="GO" id="GO:0016020">
    <property type="term" value="C:membrane"/>
    <property type="evidence" value="ECO:0007669"/>
    <property type="project" value="UniProtKB-SubCell"/>
</dbReference>